<evidence type="ECO:0000256" key="3">
    <source>
        <dbReference type="ARBA" id="ARBA00023082"/>
    </source>
</evidence>
<dbReference type="InterPro" id="IPR036388">
    <property type="entry name" value="WH-like_DNA-bd_sf"/>
</dbReference>
<dbReference type="EMBL" id="BBWV01000004">
    <property type="protein sequence ID" value="GAO45253.1"/>
    <property type="molecule type" value="Genomic_DNA"/>
</dbReference>
<gene>
    <name evidence="7" type="ORF">FPE01S_04_04960</name>
</gene>
<dbReference type="AlphaFoldDB" id="A0A0E9N620"/>
<dbReference type="GO" id="GO:0003677">
    <property type="term" value="F:DNA binding"/>
    <property type="evidence" value="ECO:0007669"/>
    <property type="project" value="InterPro"/>
</dbReference>
<dbReference type="InterPro" id="IPR007627">
    <property type="entry name" value="RNA_pol_sigma70_r2"/>
</dbReference>
<comment type="similarity">
    <text evidence="1">Belongs to the sigma-70 factor family. ECF subfamily.</text>
</comment>
<dbReference type="PANTHER" id="PTHR43133">
    <property type="entry name" value="RNA POLYMERASE ECF-TYPE SIGMA FACTO"/>
    <property type="match status" value="1"/>
</dbReference>
<name>A0A0E9N620_9BACT</name>
<evidence type="ECO:0000256" key="2">
    <source>
        <dbReference type="ARBA" id="ARBA00023015"/>
    </source>
</evidence>
<dbReference type="SUPFAM" id="SSF88946">
    <property type="entry name" value="Sigma2 domain of RNA polymerase sigma factors"/>
    <property type="match status" value="1"/>
</dbReference>
<sequence length="185" mass="21853">MEAAYSLDDWFKLYQQGLLQDFTSFFKACYSPLVRYANRLLHDAHKVGELVEEVILRVWEYRDRWCSLGGFKSLLYTALRNACFNAIQHSRRLERRHASWLGHQQVAVEACVHQRFVQQESLREIFHLAKDLPVQSRLIFHLYYQEGLSHGQIAAQLLLTQSTIRNQKARALKILRLRLKKVKKL</sequence>
<evidence type="ECO:0000259" key="6">
    <source>
        <dbReference type="Pfam" id="PF08281"/>
    </source>
</evidence>
<dbReference type="SUPFAM" id="SSF88659">
    <property type="entry name" value="Sigma3 and sigma4 domains of RNA polymerase sigma factors"/>
    <property type="match status" value="1"/>
</dbReference>
<reference evidence="7 8" key="1">
    <citation type="submission" date="2015-04" db="EMBL/GenBank/DDBJ databases">
        <title>Whole genome shotgun sequence of Flavihumibacter petaseus NBRC 106054.</title>
        <authorList>
            <person name="Miyazawa S."/>
            <person name="Hosoyama A."/>
            <person name="Hashimoto M."/>
            <person name="Noguchi M."/>
            <person name="Tsuchikane K."/>
            <person name="Ohji S."/>
            <person name="Yamazoe A."/>
            <person name="Ichikawa N."/>
            <person name="Kimura A."/>
            <person name="Fujita N."/>
        </authorList>
    </citation>
    <scope>NUCLEOTIDE SEQUENCE [LARGE SCALE GENOMIC DNA]</scope>
    <source>
        <strain evidence="7 8">NBRC 106054</strain>
    </source>
</reference>
<dbReference type="Gene3D" id="1.10.10.10">
    <property type="entry name" value="Winged helix-like DNA-binding domain superfamily/Winged helix DNA-binding domain"/>
    <property type="match status" value="1"/>
</dbReference>
<accession>A0A0E9N620</accession>
<dbReference type="Proteomes" id="UP000033121">
    <property type="component" value="Unassembled WGS sequence"/>
</dbReference>
<dbReference type="PANTHER" id="PTHR43133:SF46">
    <property type="entry name" value="RNA POLYMERASE SIGMA-70 FACTOR ECF SUBFAMILY"/>
    <property type="match status" value="1"/>
</dbReference>
<dbReference type="GO" id="GO:0006352">
    <property type="term" value="P:DNA-templated transcription initiation"/>
    <property type="evidence" value="ECO:0007669"/>
    <property type="project" value="InterPro"/>
</dbReference>
<keyword evidence="2" id="KW-0805">Transcription regulation</keyword>
<dbReference type="Gene3D" id="1.10.1740.10">
    <property type="match status" value="1"/>
</dbReference>
<feature type="domain" description="RNA polymerase sigma factor 70 region 4 type 2" evidence="6">
    <location>
        <begin position="130"/>
        <end position="174"/>
    </location>
</feature>
<comment type="caution">
    <text evidence="7">The sequence shown here is derived from an EMBL/GenBank/DDBJ whole genome shotgun (WGS) entry which is preliminary data.</text>
</comment>
<dbReference type="InterPro" id="IPR039425">
    <property type="entry name" value="RNA_pol_sigma-70-like"/>
</dbReference>
<dbReference type="NCBIfam" id="TIGR02937">
    <property type="entry name" value="sigma70-ECF"/>
    <property type="match status" value="1"/>
</dbReference>
<dbReference type="GO" id="GO:0016987">
    <property type="term" value="F:sigma factor activity"/>
    <property type="evidence" value="ECO:0007669"/>
    <property type="project" value="UniProtKB-KW"/>
</dbReference>
<organism evidence="7 8">
    <name type="scientific">Flavihumibacter petaseus NBRC 106054</name>
    <dbReference type="NCBI Taxonomy" id="1220578"/>
    <lineage>
        <taxon>Bacteria</taxon>
        <taxon>Pseudomonadati</taxon>
        <taxon>Bacteroidota</taxon>
        <taxon>Chitinophagia</taxon>
        <taxon>Chitinophagales</taxon>
        <taxon>Chitinophagaceae</taxon>
        <taxon>Flavihumibacter</taxon>
    </lineage>
</organism>
<dbReference type="InterPro" id="IPR014284">
    <property type="entry name" value="RNA_pol_sigma-70_dom"/>
</dbReference>
<evidence type="ECO:0000313" key="7">
    <source>
        <dbReference type="EMBL" id="GAO45253.1"/>
    </source>
</evidence>
<dbReference type="Pfam" id="PF08281">
    <property type="entry name" value="Sigma70_r4_2"/>
    <property type="match status" value="1"/>
</dbReference>
<dbReference type="RefSeq" id="WP_046371199.1">
    <property type="nucleotide sequence ID" value="NZ_BBWV01000004.1"/>
</dbReference>
<dbReference type="Pfam" id="PF04542">
    <property type="entry name" value="Sigma70_r2"/>
    <property type="match status" value="1"/>
</dbReference>
<dbReference type="InterPro" id="IPR013249">
    <property type="entry name" value="RNA_pol_sigma70_r4_t2"/>
</dbReference>
<proteinExistence type="inferred from homology"/>
<keyword evidence="4" id="KW-0804">Transcription</keyword>
<evidence type="ECO:0000313" key="8">
    <source>
        <dbReference type="Proteomes" id="UP000033121"/>
    </source>
</evidence>
<keyword evidence="3" id="KW-0731">Sigma factor</keyword>
<keyword evidence="8" id="KW-1185">Reference proteome</keyword>
<dbReference type="InterPro" id="IPR013324">
    <property type="entry name" value="RNA_pol_sigma_r3/r4-like"/>
</dbReference>
<evidence type="ECO:0000256" key="4">
    <source>
        <dbReference type="ARBA" id="ARBA00023163"/>
    </source>
</evidence>
<protein>
    <submittedName>
        <fullName evidence="7">Putative RNA polymerase ECF-type sigma factor</fullName>
    </submittedName>
</protein>
<dbReference type="InterPro" id="IPR013325">
    <property type="entry name" value="RNA_pol_sigma_r2"/>
</dbReference>
<evidence type="ECO:0000259" key="5">
    <source>
        <dbReference type="Pfam" id="PF04542"/>
    </source>
</evidence>
<dbReference type="STRING" id="1220578.FPE01S_04_04960"/>
<evidence type="ECO:0000256" key="1">
    <source>
        <dbReference type="ARBA" id="ARBA00010641"/>
    </source>
</evidence>
<feature type="domain" description="RNA polymerase sigma-70 region 2" evidence="5">
    <location>
        <begin position="26"/>
        <end position="92"/>
    </location>
</feature>